<dbReference type="KEGG" id="fla:SY85_16425"/>
<reference evidence="4" key="1">
    <citation type="submission" date="2015-01" db="EMBL/GenBank/DDBJ databases">
        <title>Flavisolibacter sp./LCS9/ whole genome sequencing.</title>
        <authorList>
            <person name="Kim M.K."/>
            <person name="Srinivasan S."/>
            <person name="Lee J.-J."/>
        </authorList>
    </citation>
    <scope>NUCLEOTIDE SEQUENCE [LARGE SCALE GENOMIC DNA]</scope>
    <source>
        <strain evidence="4">LCS9</strain>
    </source>
</reference>
<dbReference type="Proteomes" id="UP000077177">
    <property type="component" value="Chromosome"/>
</dbReference>
<evidence type="ECO:0000313" key="3">
    <source>
        <dbReference type="EMBL" id="ANE51840.1"/>
    </source>
</evidence>
<dbReference type="PRINTS" id="PR00080">
    <property type="entry name" value="SDRFAMILY"/>
</dbReference>
<keyword evidence="4" id="KW-1185">Reference proteome</keyword>
<dbReference type="AlphaFoldDB" id="A0A172TXS6"/>
<evidence type="ECO:0000313" key="4">
    <source>
        <dbReference type="Proteomes" id="UP000077177"/>
    </source>
</evidence>
<proteinExistence type="inferred from homology"/>
<reference evidence="3 4" key="2">
    <citation type="journal article" date="2016" name="Int. J. Syst. Evol. Microbiol.">
        <title>Flavisolibacter tropicus sp. nov., isolated from tropical soil.</title>
        <authorList>
            <person name="Lee J.J."/>
            <person name="Kang M.S."/>
            <person name="Kim G.S."/>
            <person name="Lee C.S."/>
            <person name="Lim S."/>
            <person name="Lee J."/>
            <person name="Roh S.H."/>
            <person name="Kang H."/>
            <person name="Ha J.M."/>
            <person name="Bae S."/>
            <person name="Jung H.Y."/>
            <person name="Kim M.K."/>
        </authorList>
    </citation>
    <scope>NUCLEOTIDE SEQUENCE [LARGE SCALE GENOMIC DNA]</scope>
    <source>
        <strain evidence="3 4">LCS9</strain>
    </source>
</reference>
<protein>
    <submittedName>
        <fullName evidence="3">Short-chain dehydrogenase</fullName>
    </submittedName>
</protein>
<dbReference type="PANTHER" id="PTHR24321:SF8">
    <property type="entry name" value="ESTRADIOL 17-BETA-DEHYDROGENASE 8-RELATED"/>
    <property type="match status" value="1"/>
</dbReference>
<dbReference type="PATRIC" id="fig|1492898.3.peg.3571"/>
<dbReference type="PRINTS" id="PR00081">
    <property type="entry name" value="GDHRDH"/>
</dbReference>
<dbReference type="OrthoDB" id="9804104at2"/>
<dbReference type="EMBL" id="CP011390">
    <property type="protein sequence ID" value="ANE51840.1"/>
    <property type="molecule type" value="Genomic_DNA"/>
</dbReference>
<dbReference type="FunFam" id="3.40.50.720:FF:000084">
    <property type="entry name" value="Short-chain dehydrogenase reductase"/>
    <property type="match status" value="1"/>
</dbReference>
<dbReference type="SUPFAM" id="SSF51735">
    <property type="entry name" value="NAD(P)-binding Rossmann-fold domains"/>
    <property type="match status" value="1"/>
</dbReference>
<evidence type="ECO:0000256" key="1">
    <source>
        <dbReference type="ARBA" id="ARBA00006484"/>
    </source>
</evidence>
<dbReference type="Gene3D" id="3.40.50.720">
    <property type="entry name" value="NAD(P)-binding Rossmann-like Domain"/>
    <property type="match status" value="1"/>
</dbReference>
<dbReference type="NCBIfam" id="NF005559">
    <property type="entry name" value="PRK07231.1"/>
    <property type="match status" value="1"/>
</dbReference>
<evidence type="ECO:0000256" key="2">
    <source>
        <dbReference type="ARBA" id="ARBA00023002"/>
    </source>
</evidence>
<dbReference type="GO" id="GO:0016491">
    <property type="term" value="F:oxidoreductase activity"/>
    <property type="evidence" value="ECO:0007669"/>
    <property type="project" value="UniProtKB-KW"/>
</dbReference>
<dbReference type="InterPro" id="IPR036291">
    <property type="entry name" value="NAD(P)-bd_dom_sf"/>
</dbReference>
<keyword evidence="2" id="KW-0560">Oxidoreductase</keyword>
<gene>
    <name evidence="3" type="ORF">SY85_16425</name>
</gene>
<accession>A0A172TXS6</accession>
<dbReference type="PANTHER" id="PTHR24321">
    <property type="entry name" value="DEHYDROGENASES, SHORT CHAIN"/>
    <property type="match status" value="1"/>
</dbReference>
<dbReference type="CDD" id="cd05233">
    <property type="entry name" value="SDR_c"/>
    <property type="match status" value="1"/>
</dbReference>
<comment type="similarity">
    <text evidence="1">Belongs to the short-chain dehydrogenases/reductases (SDR) family.</text>
</comment>
<sequence>MNRLAGKVAIVTGGATGIGEAVSKKFAREGARVVVCGFPEDPVNDVVKKIMDEGGEAAAYVGDLSHEGVAMECVGFAVTTYGKLDILINNAGVFPVMELIENYPTDAFEYLLKNNIRTAFFMTKYAVPELKKTRGCIVSAGSESGKIGLGENAPYGATKGWMHAFMRGIAVEQAKHGIRANCVCPGAIDTAWTHKETGPMKARHEEMIIDATPMARRGTPEEIANAYLFLASDEASFVTGALFSVDGGVTIAKGAVGKEAKGEAVAKAPQGELHLEHALDGASNMLRGRDDVVHTPAP</sequence>
<dbReference type="InterPro" id="IPR002347">
    <property type="entry name" value="SDR_fam"/>
</dbReference>
<name>A0A172TXS6_9BACT</name>
<dbReference type="Pfam" id="PF13561">
    <property type="entry name" value="adh_short_C2"/>
    <property type="match status" value="1"/>
</dbReference>
<dbReference type="RefSeq" id="WP_066405974.1">
    <property type="nucleotide sequence ID" value="NZ_CP011390.1"/>
</dbReference>
<organism evidence="3 4">
    <name type="scientific">Flavisolibacter tropicus</name>
    <dbReference type="NCBI Taxonomy" id="1492898"/>
    <lineage>
        <taxon>Bacteria</taxon>
        <taxon>Pseudomonadati</taxon>
        <taxon>Bacteroidota</taxon>
        <taxon>Chitinophagia</taxon>
        <taxon>Chitinophagales</taxon>
        <taxon>Chitinophagaceae</taxon>
        <taxon>Flavisolibacter</taxon>
    </lineage>
</organism>
<dbReference type="STRING" id="1492898.SY85_16425"/>